<proteinExistence type="predicted"/>
<accession>X1PZ22</accession>
<name>X1PZ22_9ZZZZ</name>
<evidence type="ECO:0000256" key="2">
    <source>
        <dbReference type="SAM" id="Phobius"/>
    </source>
</evidence>
<evidence type="ECO:0000256" key="1">
    <source>
        <dbReference type="SAM" id="MobiDB-lite"/>
    </source>
</evidence>
<reference evidence="3" key="1">
    <citation type="journal article" date="2014" name="Front. Microbiol.">
        <title>High frequency of phylogenetically diverse reductive dehalogenase-homologous genes in deep subseafloor sedimentary metagenomes.</title>
        <authorList>
            <person name="Kawai M."/>
            <person name="Futagami T."/>
            <person name="Toyoda A."/>
            <person name="Takaki Y."/>
            <person name="Nishi S."/>
            <person name="Hori S."/>
            <person name="Arai W."/>
            <person name="Tsubouchi T."/>
            <person name="Morono Y."/>
            <person name="Uchiyama I."/>
            <person name="Ito T."/>
            <person name="Fujiyama A."/>
            <person name="Inagaki F."/>
            <person name="Takami H."/>
        </authorList>
    </citation>
    <scope>NUCLEOTIDE SEQUENCE</scope>
    <source>
        <strain evidence="3">Expedition CK06-06</strain>
    </source>
</reference>
<keyword evidence="2" id="KW-1133">Transmembrane helix</keyword>
<feature type="non-terminal residue" evidence="3">
    <location>
        <position position="80"/>
    </location>
</feature>
<organism evidence="3">
    <name type="scientific">marine sediment metagenome</name>
    <dbReference type="NCBI Taxonomy" id="412755"/>
    <lineage>
        <taxon>unclassified sequences</taxon>
        <taxon>metagenomes</taxon>
        <taxon>ecological metagenomes</taxon>
    </lineage>
</organism>
<dbReference type="EMBL" id="BARV01044580">
    <property type="protein sequence ID" value="GAI61517.1"/>
    <property type="molecule type" value="Genomic_DNA"/>
</dbReference>
<dbReference type="AlphaFoldDB" id="X1PZ22"/>
<feature type="non-terminal residue" evidence="3">
    <location>
        <position position="1"/>
    </location>
</feature>
<keyword evidence="2" id="KW-0812">Transmembrane</keyword>
<keyword evidence="2" id="KW-0472">Membrane</keyword>
<evidence type="ECO:0000313" key="3">
    <source>
        <dbReference type="EMBL" id="GAI61517.1"/>
    </source>
</evidence>
<feature type="region of interest" description="Disordered" evidence="1">
    <location>
        <begin position="19"/>
        <end position="41"/>
    </location>
</feature>
<protein>
    <submittedName>
        <fullName evidence="3">Uncharacterized protein</fullName>
    </submittedName>
</protein>
<comment type="caution">
    <text evidence="3">The sequence shown here is derived from an EMBL/GenBank/DDBJ whole genome shotgun (WGS) entry which is preliminary data.</text>
</comment>
<feature type="transmembrane region" description="Helical" evidence="2">
    <location>
        <begin position="48"/>
        <end position="66"/>
    </location>
</feature>
<sequence>SLISLLFLIPVMIYHEQNGRGDLSEREKEESAEQGEERPTMKEKFGQLAHPGFGFLLLLLFLYTLGADTATYFEPIIADR</sequence>
<gene>
    <name evidence="3" type="ORF">S06H3_65879</name>
</gene>